<proteinExistence type="predicted"/>
<keyword evidence="2" id="KW-1185">Reference proteome</keyword>
<dbReference type="AlphaFoldDB" id="A0AAE1EUX4"/>
<gene>
    <name evidence="1" type="ORF">Pcinc_032375</name>
</gene>
<dbReference type="Proteomes" id="UP001286313">
    <property type="component" value="Unassembled WGS sequence"/>
</dbReference>
<dbReference type="EMBL" id="JAWQEG010004428">
    <property type="protein sequence ID" value="KAK3861693.1"/>
    <property type="molecule type" value="Genomic_DNA"/>
</dbReference>
<sequence>MTVSTVNQTPKRKSKIPMTSSGLSCHLTIEGHLHLVDILEEDIVWSIDIKRSVGGPIAGTIRQLLLRHSDNTCRERLLDQQQETIFILYSTHIYTSHNSYTDSSCRGCLG</sequence>
<evidence type="ECO:0000313" key="2">
    <source>
        <dbReference type="Proteomes" id="UP001286313"/>
    </source>
</evidence>
<evidence type="ECO:0000313" key="1">
    <source>
        <dbReference type="EMBL" id="KAK3861693.1"/>
    </source>
</evidence>
<reference evidence="1" key="1">
    <citation type="submission" date="2023-10" db="EMBL/GenBank/DDBJ databases">
        <title>Genome assemblies of two species of porcelain crab, Petrolisthes cinctipes and Petrolisthes manimaculis (Anomura: Porcellanidae).</title>
        <authorList>
            <person name="Angst P."/>
        </authorList>
    </citation>
    <scope>NUCLEOTIDE SEQUENCE</scope>
    <source>
        <strain evidence="1">PB745_01</strain>
        <tissue evidence="1">Gill</tissue>
    </source>
</reference>
<protein>
    <submittedName>
        <fullName evidence="1">Uncharacterized protein</fullName>
    </submittedName>
</protein>
<name>A0AAE1EUX4_PETCI</name>
<organism evidence="1 2">
    <name type="scientific">Petrolisthes cinctipes</name>
    <name type="common">Flat porcelain crab</name>
    <dbReference type="NCBI Taxonomy" id="88211"/>
    <lineage>
        <taxon>Eukaryota</taxon>
        <taxon>Metazoa</taxon>
        <taxon>Ecdysozoa</taxon>
        <taxon>Arthropoda</taxon>
        <taxon>Crustacea</taxon>
        <taxon>Multicrustacea</taxon>
        <taxon>Malacostraca</taxon>
        <taxon>Eumalacostraca</taxon>
        <taxon>Eucarida</taxon>
        <taxon>Decapoda</taxon>
        <taxon>Pleocyemata</taxon>
        <taxon>Anomura</taxon>
        <taxon>Galatheoidea</taxon>
        <taxon>Porcellanidae</taxon>
        <taxon>Petrolisthes</taxon>
    </lineage>
</organism>
<comment type="caution">
    <text evidence="1">The sequence shown here is derived from an EMBL/GenBank/DDBJ whole genome shotgun (WGS) entry which is preliminary data.</text>
</comment>
<accession>A0AAE1EUX4</accession>